<dbReference type="EMBL" id="DAKRPA010000232">
    <property type="protein sequence ID" value="DAZ94797.1"/>
    <property type="molecule type" value="Genomic_DNA"/>
</dbReference>
<dbReference type="AlphaFoldDB" id="A0AAV2YNE3"/>
<keyword evidence="1" id="KW-0175">Coiled coil</keyword>
<feature type="coiled-coil region" evidence="1">
    <location>
        <begin position="661"/>
        <end position="695"/>
    </location>
</feature>
<reference evidence="3" key="2">
    <citation type="journal article" date="2023" name="Microbiol Resour">
        <title>Decontamination and Annotation of the Draft Genome Sequence of the Oomycete Lagenidium giganteum ARSEF 373.</title>
        <authorList>
            <person name="Morgan W.R."/>
            <person name="Tartar A."/>
        </authorList>
    </citation>
    <scope>NUCLEOTIDE SEQUENCE</scope>
    <source>
        <strain evidence="3">ARSEF 373</strain>
    </source>
</reference>
<gene>
    <name evidence="3" type="ORF">N0F65_002410</name>
</gene>
<evidence type="ECO:0000313" key="4">
    <source>
        <dbReference type="Proteomes" id="UP001146120"/>
    </source>
</evidence>
<sequence>MASSPQYKRGHSLYVTPSAASKALMKRQESSDSFAKHSNSQHLWSAFEATRRHSRLLDESKRKEMWHDIKKAEETVSHPHPKNDKTAKSESTGDKRLDDLIQTLRSEITSARQAQPQVKRSASVAQWSSSSLSQGFQQLSPVREAESAAVPGPATQQRPSTQSFIPTVNSSFFASNAAASTPSAPTATAGSLATIDVVSRLEYEKVLNEKRLISEDLEAKTRANQADKESIRALSEKTSQMNSLERENKYLKEETQKHLMQELSSQELVKTLREKLSLIEKSEEQLKLQTRQLMQQNQSLQADLLDKIAAETSKIQKMAHLTSEKQKLIQELQRKDSATSQKEAEDHDIARRKSLKRLILARRQQMLRESMSKWHTTCAAITQSKSRGAEMMATILRLHRIKSMAAAFGHLKAQAGGFRYASKEQELRSQVAQSDKTTQFLSMRCGLLILSQILVKHNRRLTTDAFYRMQEGQRELHDKRSTMLLACTKLCTTLTVAKLRSQKYRGFGRWKQATALRKVQEDYQRAKGAEKELAEAKECVFSLSRAKARLEEKLALAAEDAQHAAEQLSESKSELLLVKHCFVTEVVRNVERMEVRGLFNAWRTQTELSIRSNELRLQAEMAEVKATEREKYAKSVEDYNRVLRNDLERFQFFSQDKRIAVDVLTKKLLREEEKIKQMEEQQVVLEEKNLSLKNQLNSFVEWEGLVLPLSILSLSKDIAIGNIRELFLLHSTVDNKATELSGGIAIDEGSPRVFLDSIIRMLEYSNVMEERRLRREELIDKLRAHLPPGAEERGMMFPEFVSSMQDFLNDVFQVDSCKPSGSNEKLKGFWSSLLALVASSHGANARGDGNAASNHRSSWAGKLSDDILQNQEKLLAVLEHETAVVERAVLDKSSMKITYPAPGDPTGPSSGSAVEYQCDPLMPPDASPGVFSNGASTAMMQSSASFGNWQQLPQVRDLFLSFQQPLLKVLKAYSSEKRITTHHNQFCLQLSGVFRMVEDMKLFPAYLPRELIHHLFGALSDRDGLLSPQPFMVFLGSCALEMYAKSRAQSSHQDNLALSAREVLLSFFCDLGFFVESQLPARTCFVGGDIETIMWPLFEYYARGDDPKPVTDDDRLSMNLDKFKRFMNEVGGGAVNAEVIFRRVVNDSRRGPTLNGTMSSVTQISAWRMFFDDFYLALSYVQEEQSKSSNIVFSTPGEAVRHWMQQSQ</sequence>
<feature type="coiled-coil region" evidence="1">
    <location>
        <begin position="234"/>
        <end position="338"/>
    </location>
</feature>
<accession>A0AAV2YNE3</accession>
<organism evidence="3 4">
    <name type="scientific">Lagenidium giganteum</name>
    <dbReference type="NCBI Taxonomy" id="4803"/>
    <lineage>
        <taxon>Eukaryota</taxon>
        <taxon>Sar</taxon>
        <taxon>Stramenopiles</taxon>
        <taxon>Oomycota</taxon>
        <taxon>Peronosporomycetes</taxon>
        <taxon>Pythiales</taxon>
        <taxon>Pythiaceae</taxon>
    </lineage>
</organism>
<name>A0AAV2YNE3_9STRA</name>
<keyword evidence="4" id="KW-1185">Reference proteome</keyword>
<comment type="caution">
    <text evidence="3">The sequence shown here is derived from an EMBL/GenBank/DDBJ whole genome shotgun (WGS) entry which is preliminary data.</text>
</comment>
<evidence type="ECO:0000256" key="1">
    <source>
        <dbReference type="SAM" id="Coils"/>
    </source>
</evidence>
<protein>
    <submittedName>
        <fullName evidence="3">Uncharacterized protein</fullName>
    </submittedName>
</protein>
<evidence type="ECO:0000256" key="2">
    <source>
        <dbReference type="SAM" id="MobiDB-lite"/>
    </source>
</evidence>
<proteinExistence type="predicted"/>
<feature type="region of interest" description="Disordered" evidence="2">
    <location>
        <begin position="72"/>
        <end position="96"/>
    </location>
</feature>
<reference evidence="3" key="1">
    <citation type="submission" date="2022-11" db="EMBL/GenBank/DDBJ databases">
        <authorList>
            <person name="Morgan W.R."/>
            <person name="Tartar A."/>
        </authorList>
    </citation>
    <scope>NUCLEOTIDE SEQUENCE</scope>
    <source>
        <strain evidence="3">ARSEF 373</strain>
    </source>
</reference>
<feature type="region of interest" description="Disordered" evidence="2">
    <location>
        <begin position="137"/>
        <end position="162"/>
    </location>
</feature>
<dbReference type="Proteomes" id="UP001146120">
    <property type="component" value="Unassembled WGS sequence"/>
</dbReference>
<feature type="coiled-coil region" evidence="1">
    <location>
        <begin position="516"/>
        <end position="567"/>
    </location>
</feature>
<evidence type="ECO:0000313" key="3">
    <source>
        <dbReference type="EMBL" id="DAZ94797.1"/>
    </source>
</evidence>